<keyword evidence="1" id="KW-0547">Nucleotide-binding</keyword>
<protein>
    <submittedName>
        <fullName evidence="1">DNA helicase-primase subunit B</fullName>
    </submittedName>
</protein>
<keyword evidence="1" id="KW-0378">Hydrolase</keyword>
<dbReference type="EMBL" id="MG452722">
    <property type="protein sequence ID" value="AZB49227.1"/>
    <property type="molecule type" value="Genomic_DNA"/>
</dbReference>
<dbReference type="Pfam" id="PF03121">
    <property type="entry name" value="Herpes_UL52"/>
    <property type="match status" value="1"/>
</dbReference>
<keyword evidence="2" id="KW-1185">Reference proteome</keyword>
<dbReference type="Proteomes" id="UP000677407">
    <property type="component" value="Segment"/>
</dbReference>
<keyword evidence="1" id="KW-0347">Helicase</keyword>
<sequence>MPQQFRPPIAEHMQGGIRVVFATDVDPVEFICDVLCGAPPGGALFGVMSDWGPRMGGDSGDPTVMVRLCLPARRARGGDRLRCVFVLGMPRSRLMTFLHSRPLTVEDISKYMDRRETESIFRPIVDSLLKAKDRDKGASFRQKVLWVKAKLTACLRKLYRVSSSPQWMITMFGSSESQFVLTSAYYFFVGGVCTVETVGHLAGLFQPEPGRLLADVNTYQDLGLMYVGSVYAEQIFEFFEYVEAKLARDDLEARAIRACIDDSRAMFMLSDMDTIQYIYLAYHECFNAPEFMRYSQVTAAASLEGCPPEPMLVKNITGEFRDRMATYYNKDTYLRSYVKFRTLDLTLEGEQYNPNLFKESKGHYWIGTSSDMGNALGAMEREFPEYSLKKDLAAFMDLAGSDTSDSLDHPLFYLLGKDHVGGRMPVYRCEFSNRHYFVLPLVDDVAGVLERTVILPAGEGWGNMRDLDITLAIHYRETFCSALELKDQVYLSRHELFNCRLPVHNLVLDFDLKLLGRGIDLKGLYLMVCELRMEILDLLAYVGEVDYDHPVYFFKSTCPSVETYADMDEMSGYVERPYCTCTEKLGMRIITPLPRGCAMVGEDTVVSFVKVLNRLVLMNRAIVETCGEGLRSSEGPFDVGIYHRGRSIRLPYMYKVGAMGRLERMLKLFVCHPGDREVYVRDTLDPLNLLHHSRHRGWPAVKKVVCDVIDINEGFLTKKTMARLPKVAEDVLDRASAASGLSPITWIEEVVWPVVLRTLYVSFPGDKISQFTSVAFEIVSQSLVHIKSRGLPFKCLRFNHKSRKTSVRVFLILRHTQEEKTCITLMTQCFADKCNNNAPMAHFSVRVDTT</sequence>
<keyword evidence="1" id="KW-0067">ATP-binding</keyword>
<gene>
    <name evidence="1" type="primary">ORF56</name>
</gene>
<dbReference type="GO" id="GO:0004386">
    <property type="term" value="F:helicase activity"/>
    <property type="evidence" value="ECO:0007669"/>
    <property type="project" value="UniProtKB-KW"/>
</dbReference>
<name>A0A3S8D7N9_9GAMA</name>
<dbReference type="KEGG" id="vg:65102782"/>
<dbReference type="RefSeq" id="YP_010087497.1">
    <property type="nucleotide sequence ID" value="NC_055555.1"/>
</dbReference>
<reference evidence="1" key="1">
    <citation type="submission" date="2017-11" db="EMBL/GenBank/DDBJ databases">
        <title>The distinct marsupial branch of gammaherpesviruses includes novel host-derived genes seldom found in other viruses.</title>
        <authorList>
            <person name="Vaz P.K."/>
        </authorList>
    </citation>
    <scope>NUCLEOTIDE SEQUENCE</scope>
    <source>
        <strain evidence="1">36M/11</strain>
    </source>
</reference>
<evidence type="ECO:0000313" key="2">
    <source>
        <dbReference type="Proteomes" id="UP000677407"/>
    </source>
</evidence>
<organism evidence="1">
    <name type="scientific">Phascolarctid gammaherpesvirus 1</name>
    <dbReference type="NCBI Taxonomy" id="2249313"/>
    <lineage>
        <taxon>Viruses</taxon>
        <taxon>Duplodnaviria</taxon>
        <taxon>Heunggongvirae</taxon>
        <taxon>Peploviricota</taxon>
        <taxon>Herviviricetes</taxon>
        <taxon>Herpesvirales</taxon>
        <taxon>Orthoherpesviridae</taxon>
        <taxon>Gammaherpesvirinae</taxon>
        <taxon>Manticavirus</taxon>
        <taxon>Manticavirus phascolarctidgamma1</taxon>
    </lineage>
</organism>
<dbReference type="GeneID" id="65102782"/>
<proteinExistence type="predicted"/>
<accession>A0A3S8D7N9</accession>
<evidence type="ECO:0000313" key="1">
    <source>
        <dbReference type="EMBL" id="AZB49227.1"/>
    </source>
</evidence>